<name>A0A6N7KLI4_9ACTN</name>
<dbReference type="OrthoDB" id="9853102at2"/>
<keyword evidence="3" id="KW-1185">Reference proteome</keyword>
<dbReference type="Gene3D" id="1.10.287.1060">
    <property type="entry name" value="ESAT-6-like"/>
    <property type="match status" value="1"/>
</dbReference>
<comment type="caution">
    <text evidence="2">The sequence shown here is derived from an EMBL/GenBank/DDBJ whole genome shotgun (WGS) entry which is preliminary data.</text>
</comment>
<sequence>MADTSEKDQNPWLYGQDSPPTAGPLAPHRTTGPWAGAESSGAPVLVQPAVLQQAASESRRLRGELKSSVTRAEPDTAAAVQALADGWAGGPALSQALTWWKSRWTSLDNRLGLAADRLDATARGYRAADNSAATSFKGP</sequence>
<dbReference type="SUPFAM" id="SSF140453">
    <property type="entry name" value="EsxAB dimer-like"/>
    <property type="match status" value="1"/>
</dbReference>
<accession>A0A6N7KLI4</accession>
<dbReference type="RefSeq" id="WP_153460771.1">
    <property type="nucleotide sequence ID" value="NZ_WBOF01000001.1"/>
</dbReference>
<evidence type="ECO:0000313" key="3">
    <source>
        <dbReference type="Proteomes" id="UP000450000"/>
    </source>
</evidence>
<evidence type="ECO:0000256" key="1">
    <source>
        <dbReference type="SAM" id="MobiDB-lite"/>
    </source>
</evidence>
<evidence type="ECO:0000313" key="2">
    <source>
        <dbReference type="EMBL" id="MQS12382.1"/>
    </source>
</evidence>
<organism evidence="2 3">
    <name type="scientific">Streptomyces kaniharaensis</name>
    <dbReference type="NCBI Taxonomy" id="212423"/>
    <lineage>
        <taxon>Bacteria</taxon>
        <taxon>Bacillati</taxon>
        <taxon>Actinomycetota</taxon>
        <taxon>Actinomycetes</taxon>
        <taxon>Kitasatosporales</taxon>
        <taxon>Streptomycetaceae</taxon>
        <taxon>Streptomyces</taxon>
    </lineage>
</organism>
<gene>
    <name evidence="2" type="ORF">F7Q99_08800</name>
</gene>
<proteinExistence type="predicted"/>
<feature type="region of interest" description="Disordered" evidence="1">
    <location>
        <begin position="1"/>
        <end position="41"/>
    </location>
</feature>
<dbReference type="InterPro" id="IPR036689">
    <property type="entry name" value="ESAT-6-like_sf"/>
</dbReference>
<dbReference type="AlphaFoldDB" id="A0A6N7KLI4"/>
<dbReference type="Proteomes" id="UP000450000">
    <property type="component" value="Unassembled WGS sequence"/>
</dbReference>
<dbReference type="EMBL" id="WBOF01000001">
    <property type="protein sequence ID" value="MQS12382.1"/>
    <property type="molecule type" value="Genomic_DNA"/>
</dbReference>
<reference evidence="2 3" key="1">
    <citation type="submission" date="2019-09" db="EMBL/GenBank/DDBJ databases">
        <title>Genome Sequences of Streptomyces kaniharaensis ATCC 21070.</title>
        <authorList>
            <person name="Zhu W."/>
            <person name="De Crecy-Lagard V."/>
            <person name="Richards N.G."/>
        </authorList>
    </citation>
    <scope>NUCLEOTIDE SEQUENCE [LARGE SCALE GENOMIC DNA]</scope>
    <source>
        <strain evidence="2 3">SF-557</strain>
    </source>
</reference>
<protein>
    <submittedName>
        <fullName evidence="2">Uncharacterized protein</fullName>
    </submittedName>
</protein>